<dbReference type="Gene3D" id="1.20.1510.10">
    <property type="entry name" value="Cation efflux protein transmembrane domain"/>
    <property type="match status" value="1"/>
</dbReference>
<feature type="transmembrane region" description="Helical" evidence="7">
    <location>
        <begin position="286"/>
        <end position="306"/>
    </location>
</feature>
<evidence type="ECO:0000256" key="4">
    <source>
        <dbReference type="ARBA" id="ARBA00022989"/>
    </source>
</evidence>
<keyword evidence="3 7" id="KW-0812">Transmembrane</keyword>
<reference evidence="10" key="1">
    <citation type="submission" date="2023-06" db="EMBL/GenBank/DDBJ databases">
        <authorList>
            <consortium name="Lawrence Berkeley National Laboratory"/>
            <person name="Ahrendt S."/>
            <person name="Sahu N."/>
            <person name="Indic B."/>
            <person name="Wong-Bajracharya J."/>
            <person name="Merenyi Z."/>
            <person name="Ke H.-M."/>
            <person name="Monk M."/>
            <person name="Kocsube S."/>
            <person name="Drula E."/>
            <person name="Lipzen A."/>
            <person name="Balint B."/>
            <person name="Henrissat B."/>
            <person name="Andreopoulos B."/>
            <person name="Martin F.M."/>
            <person name="Harder C.B."/>
            <person name="Rigling D."/>
            <person name="Ford K.L."/>
            <person name="Foster G.D."/>
            <person name="Pangilinan J."/>
            <person name="Papanicolaou A."/>
            <person name="Barry K."/>
            <person name="LaButti K."/>
            <person name="Viragh M."/>
            <person name="Koriabine M."/>
            <person name="Yan M."/>
            <person name="Riley R."/>
            <person name="Champramary S."/>
            <person name="Plett K.L."/>
            <person name="Tsai I.J."/>
            <person name="Slot J."/>
            <person name="Sipos G."/>
            <person name="Plett J."/>
            <person name="Nagy L.G."/>
            <person name="Grigoriev I.V."/>
        </authorList>
    </citation>
    <scope>NUCLEOTIDE SEQUENCE</scope>
    <source>
        <strain evidence="10">HWK02</strain>
    </source>
</reference>
<evidence type="ECO:0000259" key="9">
    <source>
        <dbReference type="Pfam" id="PF16916"/>
    </source>
</evidence>
<name>A0AA39Q0M6_9AGAR</name>
<evidence type="ECO:0000256" key="7">
    <source>
        <dbReference type="SAM" id="Phobius"/>
    </source>
</evidence>
<sequence length="427" mass="47427">MAYKTLLHTLSPIDMVPPASANTPPEPEKSSESNSAGNRPMSATTLSPVQFAPGALDLESSVPKVDTPVDDPFGLRAALRDPDEVAALCKRWNLRKQRHIGKFYETQNEKIDALLKSMESHAQDGEDDTRDSALKVKIAVYVSFIANFTLSILQLYAAISSLSLSFFVTAADSVSDPLANILLNLLHRKSKHVDFNKYPGGGARLTTIGNIVYSSAMLSVSIILVAFSAQDLANHKGGDTLEFHVPSVIAVGIAFVTKGLLFLYCFSIRNSSSQVQVLWQDHRNDLLINGFGLFTSSAGAKLRWWIDPMGAIIISCVIIVSWSYTSYIQFGYLAGKAAPHEFTQLVIYKTLTFSDEIKQIDSCRAYHSGEKFLVEVDIVMPRETPLWKSHDLSQDLQDRLETLPMVERAYVHVDHEVLHKPEHRKYV</sequence>
<organism evidence="10 11">
    <name type="scientific">Armillaria luteobubalina</name>
    <dbReference type="NCBI Taxonomy" id="153913"/>
    <lineage>
        <taxon>Eukaryota</taxon>
        <taxon>Fungi</taxon>
        <taxon>Dikarya</taxon>
        <taxon>Basidiomycota</taxon>
        <taxon>Agaricomycotina</taxon>
        <taxon>Agaricomycetes</taxon>
        <taxon>Agaricomycetidae</taxon>
        <taxon>Agaricales</taxon>
        <taxon>Marasmiineae</taxon>
        <taxon>Physalacriaceae</taxon>
        <taxon>Armillaria</taxon>
    </lineage>
</organism>
<dbReference type="InterPro" id="IPR036837">
    <property type="entry name" value="Cation_efflux_CTD_sf"/>
</dbReference>
<keyword evidence="2" id="KW-0813">Transport</keyword>
<dbReference type="EMBL" id="JAUEPU010000022">
    <property type="protein sequence ID" value="KAK0494062.1"/>
    <property type="molecule type" value="Genomic_DNA"/>
</dbReference>
<feature type="transmembrane region" description="Helical" evidence="7">
    <location>
        <begin position="247"/>
        <end position="266"/>
    </location>
</feature>
<dbReference type="GO" id="GO:0098771">
    <property type="term" value="P:inorganic ion homeostasis"/>
    <property type="evidence" value="ECO:0007669"/>
    <property type="project" value="UniProtKB-ARBA"/>
</dbReference>
<dbReference type="Gene3D" id="3.30.70.1350">
    <property type="entry name" value="Cation efflux protein, cytoplasmic domain"/>
    <property type="match status" value="1"/>
</dbReference>
<evidence type="ECO:0000259" key="8">
    <source>
        <dbReference type="Pfam" id="PF01545"/>
    </source>
</evidence>
<dbReference type="InterPro" id="IPR058533">
    <property type="entry name" value="Cation_efflux_TM"/>
</dbReference>
<evidence type="ECO:0000256" key="6">
    <source>
        <dbReference type="SAM" id="MobiDB-lite"/>
    </source>
</evidence>
<feature type="domain" description="Cation efflux protein cytoplasmic" evidence="9">
    <location>
        <begin position="348"/>
        <end position="415"/>
    </location>
</feature>
<comment type="subcellular location">
    <subcellularLocation>
        <location evidence="1">Membrane</location>
        <topology evidence="1">Multi-pass membrane protein</topology>
    </subcellularLocation>
</comment>
<dbReference type="GO" id="GO:0016020">
    <property type="term" value="C:membrane"/>
    <property type="evidence" value="ECO:0007669"/>
    <property type="project" value="UniProtKB-SubCell"/>
</dbReference>
<dbReference type="InterPro" id="IPR027470">
    <property type="entry name" value="Cation_efflux_CTD"/>
</dbReference>
<accession>A0AA39Q0M6</accession>
<dbReference type="InterPro" id="IPR050291">
    <property type="entry name" value="CDF_Transporter"/>
</dbReference>
<dbReference type="Pfam" id="PF01545">
    <property type="entry name" value="Cation_efflux"/>
    <property type="match status" value="1"/>
</dbReference>
<dbReference type="PANTHER" id="PTHR43840">
    <property type="entry name" value="MITOCHONDRIAL METAL TRANSPORTER 1-RELATED"/>
    <property type="match status" value="1"/>
</dbReference>
<protein>
    <submittedName>
        <fullName evidence="10">CDF manganese transporter</fullName>
    </submittedName>
</protein>
<proteinExistence type="predicted"/>
<feature type="domain" description="Cation efflux protein transmembrane" evidence="8">
    <location>
        <begin position="140"/>
        <end position="322"/>
    </location>
</feature>
<dbReference type="AlphaFoldDB" id="A0AA39Q0M6"/>
<evidence type="ECO:0000256" key="2">
    <source>
        <dbReference type="ARBA" id="ARBA00022448"/>
    </source>
</evidence>
<dbReference type="Proteomes" id="UP001175228">
    <property type="component" value="Unassembled WGS sequence"/>
</dbReference>
<comment type="caution">
    <text evidence="10">The sequence shown here is derived from an EMBL/GenBank/DDBJ whole genome shotgun (WGS) entry which is preliminary data.</text>
</comment>
<evidence type="ECO:0000256" key="3">
    <source>
        <dbReference type="ARBA" id="ARBA00022692"/>
    </source>
</evidence>
<evidence type="ECO:0000256" key="1">
    <source>
        <dbReference type="ARBA" id="ARBA00004141"/>
    </source>
</evidence>
<feature type="compositionally biased region" description="Polar residues" evidence="6">
    <location>
        <begin position="34"/>
        <end position="45"/>
    </location>
</feature>
<evidence type="ECO:0000313" key="11">
    <source>
        <dbReference type="Proteomes" id="UP001175228"/>
    </source>
</evidence>
<dbReference type="InterPro" id="IPR027469">
    <property type="entry name" value="Cation_efflux_TMD_sf"/>
</dbReference>
<dbReference type="PANTHER" id="PTHR43840:SF12">
    <property type="entry name" value="CATION DIFFUSION FACILITATOR 1 (AFU_ORTHOLOGUE AFUA_1G14440)"/>
    <property type="match status" value="1"/>
</dbReference>
<keyword evidence="5 7" id="KW-0472">Membrane</keyword>
<dbReference type="Pfam" id="PF16916">
    <property type="entry name" value="ZT_dimer"/>
    <property type="match status" value="1"/>
</dbReference>
<evidence type="ECO:0000313" key="10">
    <source>
        <dbReference type="EMBL" id="KAK0494062.1"/>
    </source>
</evidence>
<dbReference type="SUPFAM" id="SSF161111">
    <property type="entry name" value="Cation efflux protein transmembrane domain-like"/>
    <property type="match status" value="1"/>
</dbReference>
<feature type="region of interest" description="Disordered" evidence="6">
    <location>
        <begin position="13"/>
        <end position="45"/>
    </location>
</feature>
<keyword evidence="11" id="KW-1185">Reference proteome</keyword>
<keyword evidence="4 7" id="KW-1133">Transmembrane helix</keyword>
<feature type="transmembrane region" description="Helical" evidence="7">
    <location>
        <begin position="207"/>
        <end position="227"/>
    </location>
</feature>
<evidence type="ECO:0000256" key="5">
    <source>
        <dbReference type="ARBA" id="ARBA00023136"/>
    </source>
</evidence>
<feature type="transmembrane region" description="Helical" evidence="7">
    <location>
        <begin position="165"/>
        <end position="186"/>
    </location>
</feature>
<feature type="transmembrane region" description="Helical" evidence="7">
    <location>
        <begin position="312"/>
        <end position="334"/>
    </location>
</feature>
<dbReference type="GO" id="GO:0030003">
    <property type="term" value="P:intracellular monoatomic cation homeostasis"/>
    <property type="evidence" value="ECO:0007669"/>
    <property type="project" value="UniProtKB-ARBA"/>
</dbReference>
<dbReference type="GO" id="GO:0008324">
    <property type="term" value="F:monoatomic cation transmembrane transporter activity"/>
    <property type="evidence" value="ECO:0007669"/>
    <property type="project" value="InterPro"/>
</dbReference>
<dbReference type="SUPFAM" id="SSF160240">
    <property type="entry name" value="Cation efflux protein cytoplasmic domain-like"/>
    <property type="match status" value="1"/>
</dbReference>
<feature type="transmembrane region" description="Helical" evidence="7">
    <location>
        <begin position="138"/>
        <end position="159"/>
    </location>
</feature>
<gene>
    <name evidence="10" type="ORF">EDD18DRAFT_380763</name>
</gene>
<dbReference type="FunFam" id="1.20.1510.10:FF:000005">
    <property type="entry name" value="Putative Cation diffusion facilitator 1"/>
    <property type="match status" value="1"/>
</dbReference>